<protein>
    <submittedName>
        <fullName evidence="3">Uncharacterized protein</fullName>
    </submittedName>
</protein>
<organism evidence="3 4">
    <name type="scientific">Azospirillum oleiclasticum</name>
    <dbReference type="NCBI Taxonomy" id="2735135"/>
    <lineage>
        <taxon>Bacteria</taxon>
        <taxon>Pseudomonadati</taxon>
        <taxon>Pseudomonadota</taxon>
        <taxon>Alphaproteobacteria</taxon>
        <taxon>Rhodospirillales</taxon>
        <taxon>Azospirillaceae</taxon>
        <taxon>Azospirillum</taxon>
    </lineage>
</organism>
<evidence type="ECO:0000256" key="2">
    <source>
        <dbReference type="SAM" id="MobiDB-lite"/>
    </source>
</evidence>
<feature type="compositionally biased region" description="Acidic residues" evidence="2">
    <location>
        <begin position="213"/>
        <end position="222"/>
    </location>
</feature>
<feature type="region of interest" description="Disordered" evidence="2">
    <location>
        <begin position="189"/>
        <end position="222"/>
    </location>
</feature>
<accession>A0ABX2T2G3</accession>
<keyword evidence="4" id="KW-1185">Reference proteome</keyword>
<gene>
    <name evidence="3" type="ORF">HND93_01140</name>
</gene>
<evidence type="ECO:0000313" key="3">
    <source>
        <dbReference type="EMBL" id="NYZ18301.1"/>
    </source>
</evidence>
<name>A0ABX2T2G3_9PROT</name>
<sequence>MSGIYTVLNDSQAGMFRLKQASRWADPDEKRNSLTDKAKDAALAFSLDPDFARNANAAITAMEEARKIAAPKAMAEQRLQEVEQRMKELRQEARLAAARGDREKLAQLAREAAQLARKAGKAASEFSVGVSNAAAMGKGAGTGTEITTTIRQSQTTVSLTQTETVVQVTLSGDAAAALAAQVAADPAATAPVTAPPMPAAPGPGGEGELPDMSPEDMSPEDMSPEDLAAFAEDTLAALGSVLPGAASGGMDMRAFAARAAEDHRLGLARWKEADEFGRRVESVLYQAKSVISEAKIANETDEDYDRRRERRKELDDYDKAIGESQEAVNDLRAAAFGTSAALVTGAEALAATAAPSGTAPITVAAPVTVDLTA</sequence>
<evidence type="ECO:0000313" key="4">
    <source>
        <dbReference type="Proteomes" id="UP000584642"/>
    </source>
</evidence>
<reference evidence="3 4" key="1">
    <citation type="submission" date="2020-05" db="EMBL/GenBank/DDBJ databases">
        <title>Azospirillum oleiclasticum sp. nov, a nitrogen-fixing and heavy crude oil-emulsifying bacterium isolated from the crude oil of Yumen Oilfield.</title>
        <authorList>
            <person name="Wu D."/>
            <person name="Cai M."/>
            <person name="Zhang X."/>
        </authorList>
    </citation>
    <scope>NUCLEOTIDE SEQUENCE [LARGE SCALE GENOMIC DNA]</scope>
    <source>
        <strain evidence="3 4">ROY-1-1-2</strain>
    </source>
</reference>
<proteinExistence type="predicted"/>
<feature type="coiled-coil region" evidence="1">
    <location>
        <begin position="72"/>
        <end position="125"/>
    </location>
</feature>
<dbReference type="Proteomes" id="UP000584642">
    <property type="component" value="Unassembled WGS sequence"/>
</dbReference>
<keyword evidence="1" id="KW-0175">Coiled coil</keyword>
<comment type="caution">
    <text evidence="3">The sequence shown here is derived from an EMBL/GenBank/DDBJ whole genome shotgun (WGS) entry which is preliminary data.</text>
</comment>
<evidence type="ECO:0000256" key="1">
    <source>
        <dbReference type="SAM" id="Coils"/>
    </source>
</evidence>
<dbReference type="EMBL" id="JABFDB010000001">
    <property type="protein sequence ID" value="NYZ18301.1"/>
    <property type="molecule type" value="Genomic_DNA"/>
</dbReference>
<dbReference type="RefSeq" id="WP_180280056.1">
    <property type="nucleotide sequence ID" value="NZ_JABFDB010000001.1"/>
</dbReference>